<evidence type="ECO:0000256" key="1">
    <source>
        <dbReference type="SAM" id="MobiDB-lite"/>
    </source>
</evidence>
<protein>
    <submittedName>
        <fullName evidence="2">Uncharacterized protein</fullName>
    </submittedName>
</protein>
<feature type="compositionally biased region" description="Basic and acidic residues" evidence="1">
    <location>
        <begin position="20"/>
        <end position="37"/>
    </location>
</feature>
<evidence type="ECO:0000313" key="3">
    <source>
        <dbReference type="Proteomes" id="UP000219072"/>
    </source>
</evidence>
<proteinExistence type="predicted"/>
<feature type="region of interest" description="Disordered" evidence="1">
    <location>
        <begin position="1"/>
        <end position="50"/>
    </location>
</feature>
<accession>A0A286DWQ2</accession>
<sequence length="50" mass="5683">MRALHRLVRIVRPAQPNGEYDNRGFPREHHRPEDRPTPKNPGAEGDVGEG</sequence>
<dbReference type="RefSeq" id="WP_170970554.1">
    <property type="nucleotide sequence ID" value="NZ_OCNE01000009.1"/>
</dbReference>
<reference evidence="2 3" key="1">
    <citation type="submission" date="2017-09" db="EMBL/GenBank/DDBJ databases">
        <authorList>
            <person name="Ehlers B."/>
            <person name="Leendertz F.H."/>
        </authorList>
    </citation>
    <scope>NUCLEOTIDE SEQUENCE [LARGE SCALE GENOMIC DNA]</scope>
    <source>
        <strain evidence="2 3">CGMCC 4.7095</strain>
    </source>
</reference>
<keyword evidence="3" id="KW-1185">Reference proteome</keyword>
<name>A0A286DWQ2_9ACTN</name>
<organism evidence="2 3">
    <name type="scientific">Streptomyces zhaozhouensis</name>
    <dbReference type="NCBI Taxonomy" id="1300267"/>
    <lineage>
        <taxon>Bacteria</taxon>
        <taxon>Bacillati</taxon>
        <taxon>Actinomycetota</taxon>
        <taxon>Actinomycetes</taxon>
        <taxon>Kitasatosporales</taxon>
        <taxon>Streptomycetaceae</taxon>
        <taxon>Streptomyces</taxon>
    </lineage>
</organism>
<dbReference type="AlphaFoldDB" id="A0A286DWQ2"/>
<dbReference type="EMBL" id="OCNE01000009">
    <property type="protein sequence ID" value="SOD63063.1"/>
    <property type="molecule type" value="Genomic_DNA"/>
</dbReference>
<evidence type="ECO:0000313" key="2">
    <source>
        <dbReference type="EMBL" id="SOD63063.1"/>
    </source>
</evidence>
<gene>
    <name evidence="2" type="ORF">SAMN06297387_1094</name>
</gene>
<dbReference type="Proteomes" id="UP000219072">
    <property type="component" value="Unassembled WGS sequence"/>
</dbReference>